<proteinExistence type="predicted"/>
<dbReference type="OrthoDB" id="6492424at2"/>
<keyword evidence="2" id="KW-1185">Reference proteome</keyword>
<evidence type="ECO:0000313" key="1">
    <source>
        <dbReference type="EMBL" id="KAA9001401.1"/>
    </source>
</evidence>
<protein>
    <submittedName>
        <fullName evidence="1">Uncharacterized protein</fullName>
    </submittedName>
</protein>
<reference evidence="1 2" key="1">
    <citation type="submission" date="2019-09" db="EMBL/GenBank/DDBJ databases">
        <authorList>
            <person name="Li Y."/>
        </authorList>
    </citation>
    <scope>NUCLEOTIDE SEQUENCE [LARGE SCALE GENOMIC DNA]</scope>
    <source>
        <strain evidence="1 2">L3-3HA</strain>
    </source>
</reference>
<dbReference type="Proteomes" id="UP000335415">
    <property type="component" value="Unassembled WGS sequence"/>
</dbReference>
<dbReference type="AlphaFoldDB" id="A0A5J5G404"/>
<accession>A0A5J5G404</accession>
<gene>
    <name evidence="1" type="ORF">FJU30_08065</name>
</gene>
<dbReference type="EMBL" id="VYKJ01000003">
    <property type="protein sequence ID" value="KAA9001401.1"/>
    <property type="molecule type" value="Genomic_DNA"/>
</dbReference>
<organism evidence="1 2">
    <name type="scientific">Affinibrenneria salicis</name>
    <dbReference type="NCBI Taxonomy" id="2590031"/>
    <lineage>
        <taxon>Bacteria</taxon>
        <taxon>Pseudomonadati</taxon>
        <taxon>Pseudomonadota</taxon>
        <taxon>Gammaproteobacteria</taxon>
        <taxon>Enterobacterales</taxon>
        <taxon>Pectobacteriaceae</taxon>
        <taxon>Affinibrenneria</taxon>
    </lineage>
</organism>
<evidence type="ECO:0000313" key="2">
    <source>
        <dbReference type="Proteomes" id="UP000335415"/>
    </source>
</evidence>
<comment type="caution">
    <text evidence="1">The sequence shown here is derived from an EMBL/GenBank/DDBJ whole genome shotgun (WGS) entry which is preliminary data.</text>
</comment>
<dbReference type="RefSeq" id="WP_150434673.1">
    <property type="nucleotide sequence ID" value="NZ_VYKJ01000003.1"/>
</dbReference>
<sequence length="93" mass="10455">MTAEKPEEAMTFGELLAFISEQQRRITVLESAFSSLAFALDEKTSQLVIHNLKLEAQNQTRDPQEKKHFEHLAAVLEKNAGLSVESPRADDDN</sequence>
<name>A0A5J5G404_9GAMM</name>